<accession>A0A9P6H325</accession>
<feature type="domain" description="DUF6589" evidence="1">
    <location>
        <begin position="1"/>
        <end position="51"/>
    </location>
</feature>
<sequence length="51" mass="6025">LLALAAMFIHVFNDKQREAILNNWLVNLTGKAGQWYEVDLLQEHLNFWIKV</sequence>
<reference evidence="2" key="1">
    <citation type="journal article" date="2020" name="Nat. Commun.">
        <title>Large-scale genome sequencing of mycorrhizal fungi provides insights into the early evolution of symbiotic traits.</title>
        <authorList>
            <person name="Miyauchi S."/>
            <person name="Kiss E."/>
            <person name="Kuo A."/>
            <person name="Drula E."/>
            <person name="Kohler A."/>
            <person name="Sanchez-Garcia M."/>
            <person name="Morin E."/>
            <person name="Andreopoulos B."/>
            <person name="Barry K.W."/>
            <person name="Bonito G."/>
            <person name="Buee M."/>
            <person name="Carver A."/>
            <person name="Chen C."/>
            <person name="Cichocki N."/>
            <person name="Clum A."/>
            <person name="Culley D."/>
            <person name="Crous P.W."/>
            <person name="Fauchery L."/>
            <person name="Girlanda M."/>
            <person name="Hayes R.D."/>
            <person name="Keri Z."/>
            <person name="LaButti K."/>
            <person name="Lipzen A."/>
            <person name="Lombard V."/>
            <person name="Magnuson J."/>
            <person name="Maillard F."/>
            <person name="Murat C."/>
            <person name="Nolan M."/>
            <person name="Ohm R.A."/>
            <person name="Pangilinan J."/>
            <person name="Pereira M.F."/>
            <person name="Perotto S."/>
            <person name="Peter M."/>
            <person name="Pfister S."/>
            <person name="Riley R."/>
            <person name="Sitrit Y."/>
            <person name="Stielow J.B."/>
            <person name="Szollosi G."/>
            <person name="Zifcakova L."/>
            <person name="Stursova M."/>
            <person name="Spatafora J.W."/>
            <person name="Tedersoo L."/>
            <person name="Vaario L.M."/>
            <person name="Yamada A."/>
            <person name="Yan M."/>
            <person name="Wang P."/>
            <person name="Xu J."/>
            <person name="Bruns T."/>
            <person name="Baldrian P."/>
            <person name="Vilgalys R."/>
            <person name="Dunand C."/>
            <person name="Henrissat B."/>
            <person name="Grigoriev I.V."/>
            <person name="Hibbett D."/>
            <person name="Nagy L.G."/>
            <person name="Martin F.M."/>
        </authorList>
    </citation>
    <scope>NUCLEOTIDE SEQUENCE</scope>
    <source>
        <strain evidence="2">UH-Tt-Lm1</strain>
    </source>
</reference>
<evidence type="ECO:0000313" key="3">
    <source>
        <dbReference type="Proteomes" id="UP000736335"/>
    </source>
</evidence>
<feature type="non-terminal residue" evidence="2">
    <location>
        <position position="51"/>
    </location>
</feature>
<dbReference type="Pfam" id="PF20231">
    <property type="entry name" value="DUF6589"/>
    <property type="match status" value="1"/>
</dbReference>
<protein>
    <recommendedName>
        <fullName evidence="1">DUF6589 domain-containing protein</fullName>
    </recommendedName>
</protein>
<keyword evidence="3" id="KW-1185">Reference proteome</keyword>
<gene>
    <name evidence="2" type="ORF">BJ322DRAFT_983297</name>
</gene>
<comment type="caution">
    <text evidence="2">The sequence shown here is derived from an EMBL/GenBank/DDBJ whole genome shotgun (WGS) entry which is preliminary data.</text>
</comment>
<proteinExistence type="predicted"/>
<evidence type="ECO:0000259" key="1">
    <source>
        <dbReference type="Pfam" id="PF20231"/>
    </source>
</evidence>
<organism evidence="2 3">
    <name type="scientific">Thelephora terrestris</name>
    <dbReference type="NCBI Taxonomy" id="56493"/>
    <lineage>
        <taxon>Eukaryota</taxon>
        <taxon>Fungi</taxon>
        <taxon>Dikarya</taxon>
        <taxon>Basidiomycota</taxon>
        <taxon>Agaricomycotina</taxon>
        <taxon>Agaricomycetes</taxon>
        <taxon>Thelephorales</taxon>
        <taxon>Thelephoraceae</taxon>
        <taxon>Thelephora</taxon>
    </lineage>
</organism>
<dbReference type="AlphaFoldDB" id="A0A9P6H325"/>
<name>A0A9P6H325_9AGAM</name>
<feature type="non-terminal residue" evidence="2">
    <location>
        <position position="1"/>
    </location>
</feature>
<dbReference type="InterPro" id="IPR046496">
    <property type="entry name" value="DUF6589"/>
</dbReference>
<dbReference type="EMBL" id="WIUZ02000023">
    <property type="protein sequence ID" value="KAF9778380.1"/>
    <property type="molecule type" value="Genomic_DNA"/>
</dbReference>
<evidence type="ECO:0000313" key="2">
    <source>
        <dbReference type="EMBL" id="KAF9778380.1"/>
    </source>
</evidence>
<reference evidence="2" key="2">
    <citation type="submission" date="2020-11" db="EMBL/GenBank/DDBJ databases">
        <authorList>
            <consortium name="DOE Joint Genome Institute"/>
            <person name="Kuo A."/>
            <person name="Miyauchi S."/>
            <person name="Kiss E."/>
            <person name="Drula E."/>
            <person name="Kohler A."/>
            <person name="Sanchez-Garcia M."/>
            <person name="Andreopoulos B."/>
            <person name="Barry K.W."/>
            <person name="Bonito G."/>
            <person name="Buee M."/>
            <person name="Carver A."/>
            <person name="Chen C."/>
            <person name="Cichocki N."/>
            <person name="Clum A."/>
            <person name="Culley D."/>
            <person name="Crous P.W."/>
            <person name="Fauchery L."/>
            <person name="Girlanda M."/>
            <person name="Hayes R."/>
            <person name="Keri Z."/>
            <person name="Labutti K."/>
            <person name="Lipzen A."/>
            <person name="Lombard V."/>
            <person name="Magnuson J."/>
            <person name="Maillard F."/>
            <person name="Morin E."/>
            <person name="Murat C."/>
            <person name="Nolan M."/>
            <person name="Ohm R."/>
            <person name="Pangilinan J."/>
            <person name="Pereira M."/>
            <person name="Perotto S."/>
            <person name="Peter M."/>
            <person name="Riley R."/>
            <person name="Sitrit Y."/>
            <person name="Stielow B."/>
            <person name="Szollosi G."/>
            <person name="Zifcakova L."/>
            <person name="Stursova M."/>
            <person name="Spatafora J.W."/>
            <person name="Tedersoo L."/>
            <person name="Vaario L.-M."/>
            <person name="Yamada A."/>
            <person name="Yan M."/>
            <person name="Wang P."/>
            <person name="Xu J."/>
            <person name="Bruns T."/>
            <person name="Baldrian P."/>
            <person name="Vilgalys R."/>
            <person name="Henrissat B."/>
            <person name="Grigoriev I.V."/>
            <person name="Hibbett D."/>
            <person name="Nagy L.G."/>
            <person name="Martin F.M."/>
        </authorList>
    </citation>
    <scope>NUCLEOTIDE SEQUENCE</scope>
    <source>
        <strain evidence="2">UH-Tt-Lm1</strain>
    </source>
</reference>
<dbReference type="OrthoDB" id="3240429at2759"/>
<dbReference type="Proteomes" id="UP000736335">
    <property type="component" value="Unassembled WGS sequence"/>
</dbReference>